<keyword evidence="11 13" id="KW-0472">Membrane</keyword>
<keyword evidence="5 12" id="KW-0349">Heme</keyword>
<name>A0ABQ0CCK2_9PROT</name>
<comment type="caution">
    <text evidence="15">The sequence shown here is derived from an EMBL/GenBank/DDBJ whole genome shotgun (WGS) entry which is preliminary data.</text>
</comment>
<dbReference type="InterPro" id="IPR051174">
    <property type="entry name" value="Cytochrome_c-type_ET"/>
</dbReference>
<dbReference type="EMBL" id="BAAFGK010000005">
    <property type="protein sequence ID" value="GAB0058623.1"/>
    <property type="molecule type" value="Genomic_DNA"/>
</dbReference>
<feature type="transmembrane region" description="Helical" evidence="13">
    <location>
        <begin position="16"/>
        <end position="37"/>
    </location>
</feature>
<evidence type="ECO:0000256" key="9">
    <source>
        <dbReference type="ARBA" id="ARBA00022989"/>
    </source>
</evidence>
<evidence type="ECO:0000256" key="1">
    <source>
        <dbReference type="ARBA" id="ARBA00004162"/>
    </source>
</evidence>
<evidence type="ECO:0000256" key="13">
    <source>
        <dbReference type="SAM" id="Phobius"/>
    </source>
</evidence>
<dbReference type="Gene3D" id="1.10.3820.10">
    <property type="entry name" value="Di-heme elbow motif domain"/>
    <property type="match status" value="1"/>
</dbReference>
<dbReference type="Pfam" id="PF03264">
    <property type="entry name" value="Cytochrom_NNT"/>
    <property type="match status" value="1"/>
</dbReference>
<comment type="subcellular location">
    <subcellularLocation>
        <location evidence="1">Cell membrane</location>
        <topology evidence="1">Single-pass membrane protein</topology>
    </subcellularLocation>
</comment>
<comment type="similarity">
    <text evidence="2">Belongs to the NapC/NirT/NrfH family.</text>
</comment>
<organism evidence="15 16">
    <name type="scientific">Candidatus Magnetaquiglobus chichijimensis</name>
    <dbReference type="NCBI Taxonomy" id="3141448"/>
    <lineage>
        <taxon>Bacteria</taxon>
        <taxon>Pseudomonadati</taxon>
        <taxon>Pseudomonadota</taxon>
        <taxon>Magnetococcia</taxon>
        <taxon>Magnetococcales</taxon>
        <taxon>Candidatus Magnetaquicoccaceae</taxon>
        <taxon>Candidatus Magnetaquiglobus</taxon>
    </lineage>
</organism>
<evidence type="ECO:0000256" key="3">
    <source>
        <dbReference type="ARBA" id="ARBA00022448"/>
    </source>
</evidence>
<sequence>MFANLINWLRKPSPTAVGWILAIGFLGGAIFFIVFHFTMNATNSMSICISCHEMEGVYQEYKESKHYNNRMGVRATCSDCHVPHGKTFGDWIDKFLAKLQIGSKDIFHHFMGTYPDKPAFEKSRYPLAQHVLENMKARDSKECRACHNYDAMQFDEQDKSAQKKHKKAMENSDKTCIDCHTGVAHKLPEEPEADASKK</sequence>
<protein>
    <recommendedName>
        <fullName evidence="12">Cytochrome c-type protein</fullName>
    </recommendedName>
</protein>
<dbReference type="InterPro" id="IPR036280">
    <property type="entry name" value="Multihaem_cyt_sf"/>
</dbReference>
<dbReference type="PANTHER" id="PTHR30333:SF1">
    <property type="entry name" value="CYTOCHROME C-TYPE PROTEIN NAPC"/>
    <property type="match status" value="1"/>
</dbReference>
<keyword evidence="16" id="KW-1185">Reference proteome</keyword>
<keyword evidence="8 12" id="KW-0249">Electron transport</keyword>
<proteinExistence type="inferred from homology"/>
<dbReference type="PANTHER" id="PTHR30333">
    <property type="entry name" value="CYTOCHROME C-TYPE PROTEIN"/>
    <property type="match status" value="1"/>
</dbReference>
<evidence type="ECO:0000256" key="12">
    <source>
        <dbReference type="PIRNR" id="PIRNR000013"/>
    </source>
</evidence>
<dbReference type="InterPro" id="IPR005126">
    <property type="entry name" value="NapC/NirT_cyt_c_N"/>
</dbReference>
<dbReference type="InterPro" id="IPR038266">
    <property type="entry name" value="NapC/NirT_cytc_sf"/>
</dbReference>
<evidence type="ECO:0000256" key="11">
    <source>
        <dbReference type="ARBA" id="ARBA00023136"/>
    </source>
</evidence>
<evidence type="ECO:0000256" key="8">
    <source>
        <dbReference type="ARBA" id="ARBA00022982"/>
    </source>
</evidence>
<keyword evidence="4" id="KW-1003">Cell membrane</keyword>
<keyword evidence="9 13" id="KW-1133">Transmembrane helix</keyword>
<evidence type="ECO:0000256" key="10">
    <source>
        <dbReference type="ARBA" id="ARBA00023004"/>
    </source>
</evidence>
<keyword evidence="7 12" id="KW-0479">Metal-binding</keyword>
<evidence type="ECO:0000256" key="7">
    <source>
        <dbReference type="ARBA" id="ARBA00022723"/>
    </source>
</evidence>
<keyword evidence="10 12" id="KW-0408">Iron</keyword>
<keyword evidence="6 13" id="KW-0812">Transmembrane</keyword>
<dbReference type="RefSeq" id="WP_420906345.1">
    <property type="nucleotide sequence ID" value="NZ_BAAFGK010000005.1"/>
</dbReference>
<evidence type="ECO:0000256" key="4">
    <source>
        <dbReference type="ARBA" id="ARBA00022475"/>
    </source>
</evidence>
<comment type="PTM">
    <text evidence="12">Binds 4 heme groups per subunit.</text>
</comment>
<dbReference type="Proteomes" id="UP001628193">
    <property type="component" value="Unassembled WGS sequence"/>
</dbReference>
<evidence type="ECO:0000256" key="2">
    <source>
        <dbReference type="ARBA" id="ARBA00007395"/>
    </source>
</evidence>
<dbReference type="PIRSF" id="PIRSF000013">
    <property type="entry name" value="4_hem_cytochrm_NapC"/>
    <property type="match status" value="1"/>
</dbReference>
<dbReference type="SUPFAM" id="SSF48695">
    <property type="entry name" value="Multiheme cytochromes"/>
    <property type="match status" value="1"/>
</dbReference>
<feature type="domain" description="NapC/NirT cytochrome c N-terminal" evidence="14">
    <location>
        <begin position="15"/>
        <end position="189"/>
    </location>
</feature>
<keyword evidence="3 12" id="KW-0813">Transport</keyword>
<evidence type="ECO:0000313" key="16">
    <source>
        <dbReference type="Proteomes" id="UP001628193"/>
    </source>
</evidence>
<evidence type="ECO:0000256" key="6">
    <source>
        <dbReference type="ARBA" id="ARBA00022692"/>
    </source>
</evidence>
<dbReference type="InterPro" id="IPR024717">
    <property type="entry name" value="NapC/NirT/NrfH"/>
</dbReference>
<evidence type="ECO:0000313" key="15">
    <source>
        <dbReference type="EMBL" id="GAB0058623.1"/>
    </source>
</evidence>
<reference evidence="15 16" key="1">
    <citation type="submission" date="2024-09" db="EMBL/GenBank/DDBJ databases">
        <title>Draft genome sequence of Candidatus Magnetaquicoccaceae bacterium FCR-1.</title>
        <authorList>
            <person name="Shimoshige H."/>
            <person name="Shimamura S."/>
            <person name="Taoka A."/>
            <person name="Kobayashi H."/>
            <person name="Maekawa T."/>
        </authorList>
    </citation>
    <scope>NUCLEOTIDE SEQUENCE [LARGE SCALE GENOMIC DNA]</scope>
    <source>
        <strain evidence="15 16">FCR-1</strain>
    </source>
</reference>
<accession>A0ABQ0CCK2</accession>
<gene>
    <name evidence="15" type="primary">napC</name>
    <name evidence="15" type="ORF">SIID45300_02976</name>
</gene>
<evidence type="ECO:0000259" key="14">
    <source>
        <dbReference type="Pfam" id="PF03264"/>
    </source>
</evidence>
<evidence type="ECO:0000256" key="5">
    <source>
        <dbReference type="ARBA" id="ARBA00022617"/>
    </source>
</evidence>